<comment type="caution">
    <text evidence="1">The sequence shown here is derived from an EMBL/GenBank/DDBJ whole genome shotgun (WGS) entry which is preliminary data.</text>
</comment>
<evidence type="ECO:0000313" key="1">
    <source>
        <dbReference type="EMBL" id="NEB94879.1"/>
    </source>
</evidence>
<gene>
    <name evidence="1" type="ORF">G3I21_24890</name>
</gene>
<dbReference type="Proteomes" id="UP000470520">
    <property type="component" value="Unassembled WGS sequence"/>
</dbReference>
<protein>
    <recommendedName>
        <fullName evidence="3">SpcZ</fullName>
    </recommendedName>
</protein>
<sequence>MGLWSIATALYDELPADVRDGWAHRLCTRLQERYGHDTVTALSVSPGLSVVHDWHGRTVLPLVAEILRGGTSVSLSPLARLHAAAAAGRPTAQDDWRTALHPVLLHLHAAAYDRTSAYAGGHAGARDYALSQGRSADEADAYGHEYAELSATAGERAFAEAHALTLSDALAQAYAADDHMAYAHTCPASQVRAVIRAYDQKGVGANSVTRLSEGLLSALAENRSLRNR</sequence>
<accession>A0A7K3QYB8</accession>
<dbReference type="AlphaFoldDB" id="A0A7K3QYB8"/>
<evidence type="ECO:0008006" key="3">
    <source>
        <dbReference type="Google" id="ProtNLM"/>
    </source>
</evidence>
<dbReference type="EMBL" id="JAAGMR010000282">
    <property type="protein sequence ID" value="NEB94879.1"/>
    <property type="molecule type" value="Genomic_DNA"/>
</dbReference>
<name>A0A7K3QYB8_9ACTN</name>
<organism evidence="1 2">
    <name type="scientific">Streptomyces bauhiniae</name>
    <dbReference type="NCBI Taxonomy" id="2340725"/>
    <lineage>
        <taxon>Bacteria</taxon>
        <taxon>Bacillati</taxon>
        <taxon>Actinomycetota</taxon>
        <taxon>Actinomycetes</taxon>
        <taxon>Kitasatosporales</taxon>
        <taxon>Streptomycetaceae</taxon>
        <taxon>Streptomyces</taxon>
    </lineage>
</organism>
<proteinExistence type="predicted"/>
<reference evidence="1 2" key="1">
    <citation type="submission" date="2020-01" db="EMBL/GenBank/DDBJ databases">
        <title>Insect and environment-associated Actinomycetes.</title>
        <authorList>
            <person name="Currrie C."/>
            <person name="Chevrette M."/>
            <person name="Carlson C."/>
            <person name="Stubbendieck R."/>
            <person name="Wendt-Pienkowski E."/>
        </authorList>
    </citation>
    <scope>NUCLEOTIDE SEQUENCE [LARGE SCALE GENOMIC DNA]</scope>
    <source>
        <strain evidence="1 2">SID7754</strain>
    </source>
</reference>
<evidence type="ECO:0000313" key="2">
    <source>
        <dbReference type="Proteomes" id="UP000470520"/>
    </source>
</evidence>